<accession>A0ABW0K528</accession>
<keyword evidence="2" id="KW-1185">Reference proteome</keyword>
<gene>
    <name evidence="1" type="ORF">ACFPOG_09215</name>
</gene>
<reference evidence="2" key="1">
    <citation type="journal article" date="2019" name="Int. J. Syst. Evol. Microbiol.">
        <title>The Global Catalogue of Microorganisms (GCM) 10K type strain sequencing project: providing services to taxonomists for standard genome sequencing and annotation.</title>
        <authorList>
            <consortium name="The Broad Institute Genomics Platform"/>
            <consortium name="The Broad Institute Genome Sequencing Center for Infectious Disease"/>
            <person name="Wu L."/>
            <person name="Ma J."/>
        </authorList>
    </citation>
    <scope>NUCLEOTIDE SEQUENCE [LARGE SCALE GENOMIC DNA]</scope>
    <source>
        <strain evidence="2">KACC 11904</strain>
    </source>
</reference>
<evidence type="ECO:0000313" key="1">
    <source>
        <dbReference type="EMBL" id="MFC5448440.1"/>
    </source>
</evidence>
<sequence length="69" mass="7616">MVIQFNEQDVTVNLFGADQRLIPPLLAALRANKFTLHNLQTGVSMIDLFIAEAILYAGDGNKARIPIFS</sequence>
<organism evidence="1 2">
    <name type="scientific">Paenibacillus aestuarii</name>
    <dbReference type="NCBI Taxonomy" id="516965"/>
    <lineage>
        <taxon>Bacteria</taxon>
        <taxon>Bacillati</taxon>
        <taxon>Bacillota</taxon>
        <taxon>Bacilli</taxon>
        <taxon>Bacillales</taxon>
        <taxon>Paenibacillaceae</taxon>
        <taxon>Paenibacillus</taxon>
    </lineage>
</organism>
<dbReference type="RefSeq" id="WP_270881209.1">
    <property type="nucleotide sequence ID" value="NZ_JAQFVF010000046.1"/>
</dbReference>
<proteinExistence type="predicted"/>
<comment type="caution">
    <text evidence="1">The sequence shown here is derived from an EMBL/GenBank/DDBJ whole genome shotgun (WGS) entry which is preliminary data.</text>
</comment>
<dbReference type="Proteomes" id="UP001596044">
    <property type="component" value="Unassembled WGS sequence"/>
</dbReference>
<evidence type="ECO:0000313" key="2">
    <source>
        <dbReference type="Proteomes" id="UP001596044"/>
    </source>
</evidence>
<name>A0ABW0K528_9BACL</name>
<protein>
    <submittedName>
        <fullName evidence="1">Uncharacterized protein</fullName>
    </submittedName>
</protein>
<dbReference type="EMBL" id="JBHSMJ010000009">
    <property type="protein sequence ID" value="MFC5448440.1"/>
    <property type="molecule type" value="Genomic_DNA"/>
</dbReference>